<sequence>MKALKKSIKNKNTSYAHENKQNVIDSNAETRTIINSFDEAYENDSNITINVDKDKKGEKLYKKEINYLEYKIISRNFIEHILASNLELKNEMLEKVSKKMKNSSSIIENVLFKILIRSNFYSKTRNDSANIPPKYIKRECNALLTVYEQNNDPKIPNISLENEKTNIITNEFIVKHQNTKNIPNKQINFIKKILLI</sequence>
<dbReference type="VEuPathDB" id="MicrosporidiaDB:NAPIS_ORF00093"/>
<evidence type="ECO:0000313" key="1">
    <source>
        <dbReference type="EMBL" id="EQB62328.1"/>
    </source>
</evidence>
<accession>T0LDF2</accession>
<reference evidence="1 2" key="1">
    <citation type="journal article" date="2013" name="BMC Genomics">
        <title>Genome sequencing and comparative genomics of honey bee microsporidia, Nosema apis reveal novel insights into host-parasite interactions.</title>
        <authorList>
            <person name="Chen Yp."/>
            <person name="Pettis J.S."/>
            <person name="Zhao Y."/>
            <person name="Liu X."/>
            <person name="Tallon L.J."/>
            <person name="Sadzewicz L.D."/>
            <person name="Li R."/>
            <person name="Zheng H."/>
            <person name="Huang S."/>
            <person name="Zhang X."/>
            <person name="Hamilton M.C."/>
            <person name="Pernal S.F."/>
            <person name="Melathopoulos A.P."/>
            <person name="Yan X."/>
            <person name="Evans J.D."/>
        </authorList>
    </citation>
    <scope>NUCLEOTIDE SEQUENCE [LARGE SCALE GENOMIC DNA]</scope>
    <source>
        <strain evidence="1 2">BRL 01</strain>
    </source>
</reference>
<dbReference type="AlphaFoldDB" id="T0LDF2"/>
<dbReference type="EMBL" id="KE646880">
    <property type="protein sequence ID" value="EQB62328.1"/>
    <property type="molecule type" value="Genomic_DNA"/>
</dbReference>
<name>T0LDF2_9MICR</name>
<gene>
    <name evidence="1" type="ORF">NAPIS_ORF00093</name>
</gene>
<dbReference type="HOGENOM" id="CLU_1390601_0_0_1"/>
<dbReference type="Proteomes" id="UP000053780">
    <property type="component" value="Unassembled WGS sequence"/>
</dbReference>
<keyword evidence="2" id="KW-1185">Reference proteome</keyword>
<evidence type="ECO:0000313" key="2">
    <source>
        <dbReference type="Proteomes" id="UP000053780"/>
    </source>
</evidence>
<proteinExistence type="predicted"/>
<protein>
    <submittedName>
        <fullName evidence="1">Uncharacterized protein</fullName>
    </submittedName>
</protein>
<organism evidence="1 2">
    <name type="scientific">Vairimorpha apis BRL 01</name>
    <dbReference type="NCBI Taxonomy" id="1037528"/>
    <lineage>
        <taxon>Eukaryota</taxon>
        <taxon>Fungi</taxon>
        <taxon>Fungi incertae sedis</taxon>
        <taxon>Microsporidia</taxon>
        <taxon>Nosematidae</taxon>
        <taxon>Vairimorpha</taxon>
    </lineage>
</organism>